<keyword evidence="4 7" id="KW-1133">Transmembrane helix</keyword>
<feature type="region of interest" description="Disordered" evidence="6">
    <location>
        <begin position="1"/>
        <end position="25"/>
    </location>
</feature>
<feature type="transmembrane region" description="Helical" evidence="7">
    <location>
        <begin position="63"/>
        <end position="82"/>
    </location>
</feature>
<organism evidence="8 9">
    <name type="scientific">Litoribacillus peritrichatus</name>
    <dbReference type="NCBI Taxonomy" id="718191"/>
    <lineage>
        <taxon>Bacteria</taxon>
        <taxon>Pseudomonadati</taxon>
        <taxon>Pseudomonadota</taxon>
        <taxon>Gammaproteobacteria</taxon>
        <taxon>Oceanospirillales</taxon>
        <taxon>Oceanospirillaceae</taxon>
        <taxon>Litoribacillus</taxon>
    </lineage>
</organism>
<evidence type="ECO:0000256" key="7">
    <source>
        <dbReference type="SAM" id="Phobius"/>
    </source>
</evidence>
<dbReference type="InterPro" id="IPR022791">
    <property type="entry name" value="L-PG_synthase/AglD"/>
</dbReference>
<feature type="transmembrane region" description="Helical" evidence="7">
    <location>
        <begin position="237"/>
        <end position="260"/>
    </location>
</feature>
<feature type="compositionally biased region" description="Low complexity" evidence="6">
    <location>
        <begin position="353"/>
        <end position="368"/>
    </location>
</feature>
<accession>A0ABP7M966</accession>
<name>A0ABP7M966_9GAMM</name>
<keyword evidence="2" id="KW-1003">Cell membrane</keyword>
<gene>
    <name evidence="8" type="ORF">GCM10022277_07410</name>
</gene>
<evidence type="ECO:0000256" key="4">
    <source>
        <dbReference type="ARBA" id="ARBA00022989"/>
    </source>
</evidence>
<feature type="region of interest" description="Disordered" evidence="6">
    <location>
        <begin position="348"/>
        <end position="368"/>
    </location>
</feature>
<feature type="transmembrane region" description="Helical" evidence="7">
    <location>
        <begin position="310"/>
        <end position="334"/>
    </location>
</feature>
<feature type="transmembrane region" description="Helical" evidence="7">
    <location>
        <begin position="31"/>
        <end position="48"/>
    </location>
</feature>
<evidence type="ECO:0000256" key="1">
    <source>
        <dbReference type="ARBA" id="ARBA00004651"/>
    </source>
</evidence>
<evidence type="ECO:0000256" key="2">
    <source>
        <dbReference type="ARBA" id="ARBA00022475"/>
    </source>
</evidence>
<evidence type="ECO:0000313" key="9">
    <source>
        <dbReference type="Proteomes" id="UP001501565"/>
    </source>
</evidence>
<protein>
    <submittedName>
        <fullName evidence="8">Lysylphosphatidylglycerol synthase transmembrane domain-containing protein</fullName>
    </submittedName>
</protein>
<dbReference type="RefSeq" id="WP_344795613.1">
    <property type="nucleotide sequence ID" value="NZ_BAABBN010000004.1"/>
</dbReference>
<dbReference type="PANTHER" id="PTHR40277">
    <property type="entry name" value="BLL5419 PROTEIN"/>
    <property type="match status" value="1"/>
</dbReference>
<dbReference type="EMBL" id="BAABBN010000004">
    <property type="protein sequence ID" value="GAA3915345.1"/>
    <property type="molecule type" value="Genomic_DNA"/>
</dbReference>
<reference evidence="9" key="1">
    <citation type="journal article" date="2019" name="Int. J. Syst. Evol. Microbiol.">
        <title>The Global Catalogue of Microorganisms (GCM) 10K type strain sequencing project: providing services to taxonomists for standard genome sequencing and annotation.</title>
        <authorList>
            <consortium name="The Broad Institute Genomics Platform"/>
            <consortium name="The Broad Institute Genome Sequencing Center for Infectious Disease"/>
            <person name="Wu L."/>
            <person name="Ma J."/>
        </authorList>
    </citation>
    <scope>NUCLEOTIDE SEQUENCE [LARGE SCALE GENOMIC DNA]</scope>
    <source>
        <strain evidence="9">JCM 17551</strain>
    </source>
</reference>
<sequence length="368" mass="40846">MKDEPNEAQSSDNIHGGKGNSPARSGRKAKIMVAIKATISLLLLAYLIKQTDQEDLLSYVKSVPLWFVLFAWFYYSVCQWISAYRWQMFLAVKRIKVSMRKLFSFYMVGMFLNNFLPGAVGGDIVKTADLYRLTRNGNYAISSVFLERFTGLVGLAIIGVIASVWTFDATDSWLVLFSVLGVAAFLVVVLVVMWCEPLMLLTVKMCRRCLPSSVADKFSDLYAALHSYRKHPREMTLAILISIVLQLMFALYYGLFALLLGIDIDMVYFIVFLPAITLVTMLPISLGGLGVREALMVVLFAEVGIGSAEILSISLTVHVVNIGLSLWGGLILAFRKPIEQQREDDIALHSDSDSSVASSPSSPSKQTH</sequence>
<feature type="transmembrane region" description="Helical" evidence="7">
    <location>
        <begin position="174"/>
        <end position="194"/>
    </location>
</feature>
<evidence type="ECO:0000313" key="8">
    <source>
        <dbReference type="EMBL" id="GAA3915345.1"/>
    </source>
</evidence>
<proteinExistence type="predicted"/>
<feature type="transmembrane region" description="Helical" evidence="7">
    <location>
        <begin position="103"/>
        <end position="125"/>
    </location>
</feature>
<keyword evidence="9" id="KW-1185">Reference proteome</keyword>
<keyword evidence="5 7" id="KW-0472">Membrane</keyword>
<dbReference type="PANTHER" id="PTHR40277:SF1">
    <property type="entry name" value="BLL5419 PROTEIN"/>
    <property type="match status" value="1"/>
</dbReference>
<feature type="transmembrane region" description="Helical" evidence="7">
    <location>
        <begin position="145"/>
        <end position="167"/>
    </location>
</feature>
<keyword evidence="3 7" id="KW-0812">Transmembrane</keyword>
<evidence type="ECO:0000256" key="3">
    <source>
        <dbReference type="ARBA" id="ARBA00022692"/>
    </source>
</evidence>
<dbReference type="NCBIfam" id="TIGR00374">
    <property type="entry name" value="flippase-like domain"/>
    <property type="match status" value="1"/>
</dbReference>
<comment type="subcellular location">
    <subcellularLocation>
        <location evidence="1">Cell membrane</location>
        <topology evidence="1">Multi-pass membrane protein</topology>
    </subcellularLocation>
</comment>
<feature type="transmembrane region" description="Helical" evidence="7">
    <location>
        <begin position="267"/>
        <end position="290"/>
    </location>
</feature>
<evidence type="ECO:0000256" key="6">
    <source>
        <dbReference type="SAM" id="MobiDB-lite"/>
    </source>
</evidence>
<evidence type="ECO:0000256" key="5">
    <source>
        <dbReference type="ARBA" id="ARBA00023136"/>
    </source>
</evidence>
<dbReference type="Pfam" id="PF03706">
    <property type="entry name" value="LPG_synthase_TM"/>
    <property type="match status" value="1"/>
</dbReference>
<comment type="caution">
    <text evidence="8">The sequence shown here is derived from an EMBL/GenBank/DDBJ whole genome shotgun (WGS) entry which is preliminary data.</text>
</comment>
<dbReference type="Proteomes" id="UP001501565">
    <property type="component" value="Unassembled WGS sequence"/>
</dbReference>